<evidence type="ECO:0000313" key="4">
    <source>
        <dbReference type="Proteomes" id="UP000887575"/>
    </source>
</evidence>
<dbReference type="GO" id="GO:0031416">
    <property type="term" value="C:NatB complex"/>
    <property type="evidence" value="ECO:0007669"/>
    <property type="project" value="TreeGrafter"/>
</dbReference>
<dbReference type="AlphaFoldDB" id="A0AAF3FCV3"/>
<evidence type="ECO:0000313" key="5">
    <source>
        <dbReference type="WBParaSite" id="MBELARI_LOCUS4703"/>
    </source>
</evidence>
<reference evidence="5" key="1">
    <citation type="submission" date="2024-02" db="UniProtKB">
        <authorList>
            <consortium name="WormBaseParasite"/>
        </authorList>
    </citation>
    <scope>IDENTIFICATION</scope>
</reference>
<dbReference type="Pfam" id="PF09797">
    <property type="entry name" value="NatB_MDM20"/>
    <property type="match status" value="1"/>
</dbReference>
<dbReference type="Gene3D" id="1.25.40.1040">
    <property type="match status" value="1"/>
</dbReference>
<protein>
    <recommendedName>
        <fullName evidence="3">N-terminal acetyltransferase B complex subunit MDM20 homolog</fullName>
    </recommendedName>
</protein>
<dbReference type="SUPFAM" id="SSF48452">
    <property type="entry name" value="TPR-like"/>
    <property type="match status" value="1"/>
</dbReference>
<evidence type="ECO:0000256" key="1">
    <source>
        <dbReference type="ARBA" id="ARBA00006298"/>
    </source>
</evidence>
<evidence type="ECO:0000256" key="2">
    <source>
        <dbReference type="ARBA" id="ARBA00022803"/>
    </source>
</evidence>
<keyword evidence="4" id="KW-1185">Reference proteome</keyword>
<name>A0AAF3FCV3_9BILA</name>
<organism evidence="4 5">
    <name type="scientific">Mesorhabditis belari</name>
    <dbReference type="NCBI Taxonomy" id="2138241"/>
    <lineage>
        <taxon>Eukaryota</taxon>
        <taxon>Metazoa</taxon>
        <taxon>Ecdysozoa</taxon>
        <taxon>Nematoda</taxon>
        <taxon>Chromadorea</taxon>
        <taxon>Rhabditida</taxon>
        <taxon>Rhabditina</taxon>
        <taxon>Rhabditomorpha</taxon>
        <taxon>Rhabditoidea</taxon>
        <taxon>Rhabditidae</taxon>
        <taxon>Mesorhabditinae</taxon>
        <taxon>Mesorhabditis</taxon>
    </lineage>
</organism>
<dbReference type="Proteomes" id="UP000887575">
    <property type="component" value="Unassembled WGS sequence"/>
</dbReference>
<dbReference type="PANTHER" id="PTHR22767">
    <property type="entry name" value="N-TERMINAL ACETYLTRANSFERASE-RELATED"/>
    <property type="match status" value="1"/>
</dbReference>
<keyword evidence="2" id="KW-0802">TPR repeat</keyword>
<dbReference type="WBParaSite" id="MBELARI_LOCUS4703">
    <property type="protein sequence ID" value="MBELARI_LOCUS4703"/>
    <property type="gene ID" value="MBELARI_LOCUS4703"/>
</dbReference>
<dbReference type="PANTHER" id="PTHR22767:SF3">
    <property type="entry name" value="N-ALPHA-ACETYLTRANSFERASE 25, NATB AUXILIARY SUBUNIT"/>
    <property type="match status" value="1"/>
</dbReference>
<dbReference type="InterPro" id="IPR019183">
    <property type="entry name" value="NAA25_NatB_aux_su"/>
</dbReference>
<evidence type="ECO:0000256" key="3">
    <source>
        <dbReference type="ARBA" id="ARBA00029872"/>
    </source>
</evidence>
<accession>A0AAF3FCV3</accession>
<proteinExistence type="inferred from homology"/>
<comment type="similarity">
    <text evidence="1">Belongs to the MDM20/NAA25 family.</text>
</comment>
<sequence>MSRTKNAEQAVIERRLKPLYELIDSGNSKRAVQEAEKILKKHPDLICAKALKSLALLRLERNDEAFTIINDVEQLAKKQILDDGTLKALCHCFKEASTPGRIRLLYESQVELKPTEATLVHLFLAYVRLHEYKKQQQIATRLVKEFPSLNFSLWQVASVFMQGISDPIMGKKMFLPLAMKMLDSLMANHGLLFSIIELYELVCTELEDYEKLEKLIESPSYKETSGLSDDEFFMKLIDCYLKRGKIEEAFIRCFTFVLENEGDVNFSYWNLTYDCILQFLHTSSSAIQQETLENVCLILKELKQLKPSNQNIILAEIELFKRVRQSNNNDWKNWIVDEEAHFVEKLIRYILLFFIQPSCYNDVRLCLAVLSPKELATLLHFLASVDVWQILPQKFDENSQLWWGILLGQIFADYSDEKHVEKNVVFLNNVLEKLIEDEDELVKDEEAVTTIIQIIISMTYRLFTSTGDVRLFYDLIALLEALNGKFKELTLIKLALACLCKNALYSDRLRELVSDLEIKNVLRDTIGYLFHPVLDYTGQLKAAVKHHADTGTFYDQAERDTGDSLVLTYQSLKFEMLKGIVEMNHRFNQSLVVTAADVSNRWISAIFLLNENADVLQYFCGDKEEFIGWERLVDNRDMTISPFYQQASPPEPTKSFLEKKDFCQIRDEVMKAAEILGSPSRRAEKALPQLTLTKNLIERLRTVHKMSSEEDDYFSSTSSSHLTRFLHSPAFDLMIFVLQTLTDVSSVGGQDNKFEKSHFEKIIQDFVNTAETQAKSIVPQRVLYDYSLNLQALAFCKKVISLYYHGQSVKEKSSLETSLHEGLLKCQKVIEEQLTNYIQKFDLVNSQAEASTIWSQQAKEFIRATKSHVCEQLNAYYKGRFHQLKDHVF</sequence>
<dbReference type="InterPro" id="IPR011990">
    <property type="entry name" value="TPR-like_helical_dom_sf"/>
</dbReference>